<dbReference type="Pfam" id="PF00067">
    <property type="entry name" value="p450"/>
    <property type="match status" value="1"/>
</dbReference>
<evidence type="ECO:0000256" key="4">
    <source>
        <dbReference type="ARBA" id="ARBA00022723"/>
    </source>
</evidence>
<dbReference type="SUPFAM" id="SSF48264">
    <property type="entry name" value="Cytochrome P450"/>
    <property type="match status" value="1"/>
</dbReference>
<feature type="transmembrane region" description="Helical" evidence="8">
    <location>
        <begin position="31"/>
        <end position="50"/>
    </location>
</feature>
<evidence type="ECO:0000313" key="9">
    <source>
        <dbReference type="EMBL" id="KAL2786794.1"/>
    </source>
</evidence>
<dbReference type="PRINTS" id="PR00385">
    <property type="entry name" value="P450"/>
</dbReference>
<dbReference type="InterPro" id="IPR050121">
    <property type="entry name" value="Cytochrome_P450_monoxygenase"/>
</dbReference>
<keyword evidence="8" id="KW-0812">Transmembrane</keyword>
<dbReference type="InterPro" id="IPR001128">
    <property type="entry name" value="Cyt_P450"/>
</dbReference>
<evidence type="ECO:0000256" key="3">
    <source>
        <dbReference type="ARBA" id="ARBA00022617"/>
    </source>
</evidence>
<comment type="cofactor">
    <cofactor evidence="1">
        <name>heme</name>
        <dbReference type="ChEBI" id="CHEBI:30413"/>
    </cofactor>
</comment>
<keyword evidence="10" id="KW-1185">Reference proteome</keyword>
<dbReference type="InterPro" id="IPR036396">
    <property type="entry name" value="Cyt_P450_sf"/>
</dbReference>
<comment type="caution">
    <text evidence="9">The sequence shown here is derived from an EMBL/GenBank/DDBJ whole genome shotgun (WGS) entry which is preliminary data.</text>
</comment>
<dbReference type="Proteomes" id="UP001610563">
    <property type="component" value="Unassembled WGS sequence"/>
</dbReference>
<keyword evidence="4" id="KW-0479">Metal-binding</keyword>
<sequence>MASAASILTWLQASLFHESLQQWTYFELTVLLLGAWSTYLVLLVFYRLYLSPIARFPGPKLAAATEWYEFYNSLVKDGQWGSTVTQMHAKYGPIVRISPWELSIRDSSFYHQLYVPSSMRRTNMWARGREGNGFQDSHHLTVPHELHRQRRKPLETFFSRQSITRVERTVTEKIRALDARLQALAGSDTVVHIDHAFTALTGDIIGHVACGTSPGLLDDVDFSPSWHDLMVKTILVAPLFRCFPWLNRLTQTLPPSVMESIYPRGISNMMVGKMGRDYIESVRHQVQMQNITSKRNEAETSQRVSVFHHLLSTTTIPEPEKRASRLQAESMVILIAGTFTSAHTLSMIVYHVLSEPRIGDRLREDLREVMAGYPARYPQWMVLEKIPYLQGCIKEALRLYGLVGNLARCSPEESIQYKQWTIPKNTPVGMSIYAMHTDPSVWSEPLRFLPERWMGTYNPSMDRNFVPFTKGSRSCLGMNLALAELYLTTAILFRPDGLKLSLFDTDESDVRWVRDFVIGFPKAGSRGLRIKVN</sequence>
<accession>A0ABR4FUA5</accession>
<keyword evidence="8" id="KW-0472">Membrane</keyword>
<evidence type="ECO:0000256" key="7">
    <source>
        <dbReference type="ARBA" id="ARBA00023033"/>
    </source>
</evidence>
<reference evidence="9 10" key="1">
    <citation type="submission" date="2024-07" db="EMBL/GenBank/DDBJ databases">
        <title>Section-level genome sequencing and comparative genomics of Aspergillus sections Usti and Cavernicolus.</title>
        <authorList>
            <consortium name="Lawrence Berkeley National Laboratory"/>
            <person name="Nybo J.L."/>
            <person name="Vesth T.C."/>
            <person name="Theobald S."/>
            <person name="Frisvad J.C."/>
            <person name="Larsen T.O."/>
            <person name="Kjaerboelling I."/>
            <person name="Rothschild-Mancinelli K."/>
            <person name="Lyhne E.K."/>
            <person name="Kogle M.E."/>
            <person name="Barry K."/>
            <person name="Clum A."/>
            <person name="Na H."/>
            <person name="Ledsgaard L."/>
            <person name="Lin J."/>
            <person name="Lipzen A."/>
            <person name="Kuo A."/>
            <person name="Riley R."/>
            <person name="Mondo S."/>
            <person name="Labutti K."/>
            <person name="Haridas S."/>
            <person name="Pangalinan J."/>
            <person name="Salamov A.A."/>
            <person name="Simmons B.A."/>
            <person name="Magnuson J.K."/>
            <person name="Chen J."/>
            <person name="Drula E."/>
            <person name="Henrissat B."/>
            <person name="Wiebenga A."/>
            <person name="Lubbers R.J."/>
            <person name="Gomes A.C."/>
            <person name="Makela M.R."/>
            <person name="Stajich J."/>
            <person name="Grigoriev I.V."/>
            <person name="Mortensen U.H."/>
            <person name="De Vries R.P."/>
            <person name="Baker S.E."/>
            <person name="Andersen M.R."/>
        </authorList>
    </citation>
    <scope>NUCLEOTIDE SEQUENCE [LARGE SCALE GENOMIC DNA]</scope>
    <source>
        <strain evidence="9 10">CBS 209.92</strain>
    </source>
</reference>
<protein>
    <submittedName>
        <fullName evidence="9">Cytochrome P450</fullName>
    </submittedName>
</protein>
<keyword evidence="3" id="KW-0349">Heme</keyword>
<gene>
    <name evidence="9" type="ORF">BJX66DRAFT_341840</name>
</gene>
<evidence type="ECO:0000256" key="8">
    <source>
        <dbReference type="SAM" id="Phobius"/>
    </source>
</evidence>
<feature type="transmembrane region" description="Helical" evidence="8">
    <location>
        <begin position="331"/>
        <end position="353"/>
    </location>
</feature>
<dbReference type="PANTHER" id="PTHR24305:SF157">
    <property type="entry name" value="N-ACETYLTRYPTOPHAN 6-HYDROXYLASE IVOC-RELATED"/>
    <property type="match status" value="1"/>
</dbReference>
<dbReference type="CDD" id="cd11062">
    <property type="entry name" value="CYP58-like"/>
    <property type="match status" value="1"/>
</dbReference>
<proteinExistence type="inferred from homology"/>
<evidence type="ECO:0000256" key="1">
    <source>
        <dbReference type="ARBA" id="ARBA00001971"/>
    </source>
</evidence>
<dbReference type="PRINTS" id="PR00463">
    <property type="entry name" value="EP450I"/>
</dbReference>
<dbReference type="EMBL" id="JBFTWV010000110">
    <property type="protein sequence ID" value="KAL2786794.1"/>
    <property type="molecule type" value="Genomic_DNA"/>
</dbReference>
<evidence type="ECO:0000256" key="5">
    <source>
        <dbReference type="ARBA" id="ARBA00023002"/>
    </source>
</evidence>
<name>A0ABR4FUA5_9EURO</name>
<evidence type="ECO:0000313" key="10">
    <source>
        <dbReference type="Proteomes" id="UP001610563"/>
    </source>
</evidence>
<evidence type="ECO:0000256" key="6">
    <source>
        <dbReference type="ARBA" id="ARBA00023004"/>
    </source>
</evidence>
<evidence type="ECO:0000256" key="2">
    <source>
        <dbReference type="ARBA" id="ARBA00010617"/>
    </source>
</evidence>
<keyword evidence="6" id="KW-0408">Iron</keyword>
<keyword evidence="7" id="KW-0503">Monooxygenase</keyword>
<keyword evidence="5" id="KW-0560">Oxidoreductase</keyword>
<keyword evidence="8" id="KW-1133">Transmembrane helix</keyword>
<dbReference type="InterPro" id="IPR002401">
    <property type="entry name" value="Cyt_P450_E_grp-I"/>
</dbReference>
<dbReference type="PANTHER" id="PTHR24305">
    <property type="entry name" value="CYTOCHROME P450"/>
    <property type="match status" value="1"/>
</dbReference>
<comment type="similarity">
    <text evidence="2">Belongs to the cytochrome P450 family.</text>
</comment>
<dbReference type="Gene3D" id="1.10.630.10">
    <property type="entry name" value="Cytochrome P450"/>
    <property type="match status" value="1"/>
</dbReference>
<organism evidence="9 10">
    <name type="scientific">Aspergillus keveii</name>
    <dbReference type="NCBI Taxonomy" id="714993"/>
    <lineage>
        <taxon>Eukaryota</taxon>
        <taxon>Fungi</taxon>
        <taxon>Dikarya</taxon>
        <taxon>Ascomycota</taxon>
        <taxon>Pezizomycotina</taxon>
        <taxon>Eurotiomycetes</taxon>
        <taxon>Eurotiomycetidae</taxon>
        <taxon>Eurotiales</taxon>
        <taxon>Aspergillaceae</taxon>
        <taxon>Aspergillus</taxon>
        <taxon>Aspergillus subgen. Nidulantes</taxon>
    </lineage>
</organism>